<protein>
    <submittedName>
        <fullName evidence="2">Uncharacterized protein</fullName>
    </submittedName>
</protein>
<evidence type="ECO:0000313" key="2">
    <source>
        <dbReference type="EMBL" id="QDZ24426.1"/>
    </source>
</evidence>
<organism evidence="2 3">
    <name type="scientific">Chloropicon primus</name>
    <dbReference type="NCBI Taxonomy" id="1764295"/>
    <lineage>
        <taxon>Eukaryota</taxon>
        <taxon>Viridiplantae</taxon>
        <taxon>Chlorophyta</taxon>
        <taxon>Chloropicophyceae</taxon>
        <taxon>Chloropicales</taxon>
        <taxon>Chloropicaceae</taxon>
        <taxon>Chloropicon</taxon>
    </lineage>
</organism>
<feature type="region of interest" description="Disordered" evidence="1">
    <location>
        <begin position="54"/>
        <end position="86"/>
    </location>
</feature>
<evidence type="ECO:0000256" key="1">
    <source>
        <dbReference type="SAM" id="MobiDB-lite"/>
    </source>
</evidence>
<evidence type="ECO:0000313" key="3">
    <source>
        <dbReference type="Proteomes" id="UP000316726"/>
    </source>
</evidence>
<sequence>MSVANTATTTTVVMRNDQQLFKCSNPHTQVRHPECASPQSILCRRLDGCCPFHSSTSSGCHKRSLSESRSSDTAASEVDSERVASTSSRMAPRVRLHLRCKRVLRNLDLELRVAESLSLAREVKLSRQDLALKAKRVYKSKGINMLVVLMALKWKHEALGLPLNPDEMAQTVKARTHVYLRNQVYAAIREHSPSVRMT</sequence>
<dbReference type="Proteomes" id="UP000316726">
    <property type="component" value="Chromosome 13"/>
</dbReference>
<dbReference type="AlphaFoldDB" id="A0A5B8MW09"/>
<accession>A0A5B8MW09</accession>
<reference evidence="2 3" key="1">
    <citation type="submission" date="2018-07" db="EMBL/GenBank/DDBJ databases">
        <title>The complete nuclear genome of the prasinophyte Chloropicon primus (CCMP1205).</title>
        <authorList>
            <person name="Pombert J.-F."/>
            <person name="Otis C."/>
            <person name="Turmel M."/>
            <person name="Lemieux C."/>
        </authorList>
    </citation>
    <scope>NUCLEOTIDE SEQUENCE [LARGE SCALE GENOMIC DNA]</scope>
    <source>
        <strain evidence="2 3">CCMP1205</strain>
    </source>
</reference>
<proteinExistence type="predicted"/>
<keyword evidence="3" id="KW-1185">Reference proteome</keyword>
<name>A0A5B8MW09_9CHLO</name>
<dbReference type="EMBL" id="CP031046">
    <property type="protein sequence ID" value="QDZ24426.1"/>
    <property type="molecule type" value="Genomic_DNA"/>
</dbReference>
<gene>
    <name evidence="2" type="ORF">A3770_13p69440</name>
</gene>